<dbReference type="EMBL" id="JADPRT010000004">
    <property type="protein sequence ID" value="MBF9068492.1"/>
    <property type="molecule type" value="Genomic_DNA"/>
</dbReference>
<protein>
    <submittedName>
        <fullName evidence="1">Uncharacterized protein</fullName>
    </submittedName>
</protein>
<sequence>MRRSVALTAPGTGHWELVLTTLDKAELRAEVRRLWAEEGVEPSRMRIDSPCTRLTEAQTTYRLSRFVPDLSD</sequence>
<gene>
    <name evidence="1" type="ORF">I2501_10660</name>
</gene>
<proteinExistence type="predicted"/>
<evidence type="ECO:0000313" key="1">
    <source>
        <dbReference type="EMBL" id="MBF9068492.1"/>
    </source>
</evidence>
<dbReference type="AlphaFoldDB" id="A0A931FBB2"/>
<keyword evidence="2" id="KW-1185">Reference proteome</keyword>
<organism evidence="1 2">
    <name type="scientific">Streptacidiphilus fuscans</name>
    <dbReference type="NCBI Taxonomy" id="2789292"/>
    <lineage>
        <taxon>Bacteria</taxon>
        <taxon>Bacillati</taxon>
        <taxon>Actinomycetota</taxon>
        <taxon>Actinomycetes</taxon>
        <taxon>Kitasatosporales</taxon>
        <taxon>Streptomycetaceae</taxon>
        <taxon>Streptacidiphilus</taxon>
    </lineage>
</organism>
<comment type="caution">
    <text evidence="1">The sequence shown here is derived from an EMBL/GenBank/DDBJ whole genome shotgun (WGS) entry which is preliminary data.</text>
</comment>
<evidence type="ECO:0000313" key="2">
    <source>
        <dbReference type="Proteomes" id="UP000657385"/>
    </source>
</evidence>
<accession>A0A931FBB2</accession>
<reference evidence="1" key="1">
    <citation type="submission" date="2020-11" db="EMBL/GenBank/DDBJ databases">
        <title>Isolation and identification of active actinomycetes.</title>
        <authorList>
            <person name="Yu B."/>
        </authorList>
    </citation>
    <scope>NUCLEOTIDE SEQUENCE</scope>
    <source>
        <strain evidence="1">NEAU-YB345</strain>
    </source>
</reference>
<name>A0A931FBB2_9ACTN</name>
<dbReference type="Proteomes" id="UP000657385">
    <property type="component" value="Unassembled WGS sequence"/>
</dbReference>